<dbReference type="EC" id="3.1.21.-" evidence="3"/>
<dbReference type="Pfam" id="PF14338">
    <property type="entry name" value="Mrr_N"/>
    <property type="match status" value="1"/>
</dbReference>
<keyword evidence="4" id="KW-1185">Reference proteome</keyword>
<dbReference type="GO" id="GO:0004519">
    <property type="term" value="F:endonuclease activity"/>
    <property type="evidence" value="ECO:0007669"/>
    <property type="project" value="UniProtKB-KW"/>
</dbReference>
<dbReference type="SUPFAM" id="SSF52980">
    <property type="entry name" value="Restriction endonuclease-like"/>
    <property type="match status" value="1"/>
</dbReference>
<keyword evidence="3" id="KW-0255">Endonuclease</keyword>
<dbReference type="GO" id="GO:0016787">
    <property type="term" value="F:hydrolase activity"/>
    <property type="evidence" value="ECO:0007669"/>
    <property type="project" value="UniProtKB-KW"/>
</dbReference>
<dbReference type="InterPro" id="IPR025745">
    <property type="entry name" value="Mrr-like_N_dom"/>
</dbReference>
<evidence type="ECO:0000313" key="4">
    <source>
        <dbReference type="Proteomes" id="UP001202717"/>
    </source>
</evidence>
<keyword evidence="3" id="KW-0378">Hydrolase</keyword>
<dbReference type="Proteomes" id="UP001202717">
    <property type="component" value="Chromosome"/>
</dbReference>
<dbReference type="InterPro" id="IPR007560">
    <property type="entry name" value="Restrct_endonuc_IV_Mrr"/>
</dbReference>
<proteinExistence type="predicted"/>
<evidence type="ECO:0000313" key="3">
    <source>
        <dbReference type="EMBL" id="WCO01719.1"/>
    </source>
</evidence>
<keyword evidence="3" id="KW-0540">Nuclease</keyword>
<dbReference type="Pfam" id="PF04471">
    <property type="entry name" value="Mrr_cat"/>
    <property type="match status" value="1"/>
</dbReference>
<accession>A0ABY7RX75</accession>
<dbReference type="PANTHER" id="PTHR30015:SF7">
    <property type="entry name" value="TYPE IV METHYL-DIRECTED RESTRICTION ENZYME ECOKMRR"/>
    <property type="match status" value="1"/>
</dbReference>
<feature type="domain" description="Restriction endonuclease type IV Mrr" evidence="1">
    <location>
        <begin position="156"/>
        <end position="271"/>
    </location>
</feature>
<reference evidence="3 4" key="1">
    <citation type="submission" date="2023-01" db="EMBL/GenBank/DDBJ databases">
        <title>Psychroserpens ponticola sp. nov., isolated from seawater.</title>
        <authorList>
            <person name="Kristyanto S."/>
            <person name="Jung J."/>
            <person name="Kim J.M."/>
            <person name="Jeon C.O."/>
        </authorList>
    </citation>
    <scope>NUCLEOTIDE SEQUENCE [LARGE SCALE GENOMIC DNA]</scope>
    <source>
        <strain evidence="3 4">MSW6</strain>
    </source>
</reference>
<feature type="domain" description="Restriction system protein Mrr-like N-terminal" evidence="2">
    <location>
        <begin position="1"/>
        <end position="82"/>
    </location>
</feature>
<name>A0ABY7RX75_9FLAO</name>
<evidence type="ECO:0000259" key="1">
    <source>
        <dbReference type="Pfam" id="PF04471"/>
    </source>
</evidence>
<dbReference type="Gene3D" id="3.40.1350.10">
    <property type="match status" value="1"/>
</dbReference>
<dbReference type="InterPro" id="IPR011335">
    <property type="entry name" value="Restrct_endonuc-II-like"/>
</dbReference>
<organism evidence="3 4">
    <name type="scientific">Psychroserpens ponticola</name>
    <dbReference type="NCBI Taxonomy" id="2932268"/>
    <lineage>
        <taxon>Bacteria</taxon>
        <taxon>Pseudomonadati</taxon>
        <taxon>Bacteroidota</taxon>
        <taxon>Flavobacteriia</taxon>
        <taxon>Flavobacteriales</taxon>
        <taxon>Flavobacteriaceae</taxon>
        <taxon>Psychroserpens</taxon>
    </lineage>
</organism>
<evidence type="ECO:0000259" key="2">
    <source>
        <dbReference type="Pfam" id="PF14338"/>
    </source>
</evidence>
<dbReference type="RefSeq" id="WP_272792387.1">
    <property type="nucleotide sequence ID" value="NZ_CP116221.1"/>
</dbReference>
<protein>
    <submittedName>
        <fullName evidence="3">Restriction endonuclease</fullName>
        <ecNumber evidence="3">3.1.21.-</ecNumber>
    </submittedName>
</protein>
<dbReference type="PANTHER" id="PTHR30015">
    <property type="entry name" value="MRR RESTRICTION SYSTEM PROTEIN"/>
    <property type="match status" value="1"/>
</dbReference>
<dbReference type="InterPro" id="IPR052906">
    <property type="entry name" value="Type_IV_Methyl-Rstrct_Enzyme"/>
</dbReference>
<dbReference type="EMBL" id="CP116221">
    <property type="protein sequence ID" value="WCO01719.1"/>
    <property type="molecule type" value="Genomic_DNA"/>
</dbReference>
<dbReference type="InterPro" id="IPR011856">
    <property type="entry name" value="tRNA_endonuc-like_dom_sf"/>
</dbReference>
<sequence length="297" mass="33449">MLPMLKLLADGQPKSLNDVMTLLSSHFNLTQNHLKIKVPSGQMGLFRNRVGWTRSYLKNAGLIHYPSRGIYQVTDFGKDYLKTNPTDLRIKHLKKMPKYKEWTDTFNQDQPDLVDNTLTKDIVSKTPEEILANTVTQLNKQLATEVLDKLKENTFGYFESFVISLLQKMGYGEFREDSGTVTGGTGDNGIDGIIYQDRLGLESVYIQAKRFTTGTVGSPDIRNFIGSLALQGVNKGVFLTTSKFSDSAMKTAQDSKQQKIILINGQELSKLAIEYNLGVQEDNTIVIKKIDLDYFEE</sequence>
<gene>
    <name evidence="3" type="ORF">MUN68_016870</name>
</gene>